<dbReference type="Gene3D" id="3.30.420.40">
    <property type="match status" value="2"/>
</dbReference>
<comment type="caution">
    <text evidence="7">The sequence shown here is derived from an EMBL/GenBank/DDBJ whole genome shotgun (WGS) entry which is preliminary data.</text>
</comment>
<dbReference type="Gene3D" id="3.40.50.1460">
    <property type="match status" value="1"/>
</dbReference>
<dbReference type="GO" id="GO:0005524">
    <property type="term" value="F:ATP binding"/>
    <property type="evidence" value="ECO:0007669"/>
    <property type="project" value="UniProtKB-KW"/>
</dbReference>
<evidence type="ECO:0000259" key="6">
    <source>
        <dbReference type="Pfam" id="PF00656"/>
    </source>
</evidence>
<gene>
    <name evidence="7" type="ORF">H480_25857</name>
</gene>
<comment type="similarity">
    <text evidence="1 5">Belongs to the heat shock protein 70 family.</text>
</comment>
<dbReference type="Proteomes" id="UP000014139">
    <property type="component" value="Unassembled WGS sequence"/>
</dbReference>
<keyword evidence="4" id="KW-0143">Chaperone</keyword>
<keyword evidence="8" id="KW-1185">Reference proteome</keyword>
<dbReference type="SUPFAM" id="SSF52129">
    <property type="entry name" value="Caspase-like"/>
    <property type="match status" value="1"/>
</dbReference>
<dbReference type="eggNOG" id="COG0443">
    <property type="taxonomic scope" value="Bacteria"/>
</dbReference>
<reference evidence="7 8" key="1">
    <citation type="submission" date="2013-02" db="EMBL/GenBank/DDBJ databases">
        <title>Draft genome sequence of Amycolatopsis vancoresmycina strain DSM 44592T.</title>
        <authorList>
            <person name="Kumar S."/>
            <person name="Kaur N."/>
            <person name="Kaur C."/>
            <person name="Raghava G.P.S."/>
            <person name="Mayilraj S."/>
        </authorList>
    </citation>
    <scope>NUCLEOTIDE SEQUENCE [LARGE SCALE GENOMIC DNA]</scope>
    <source>
        <strain evidence="7 8">DSM 44592</strain>
    </source>
</reference>
<keyword evidence="2 5" id="KW-0547">Nucleotide-binding</keyword>
<dbReference type="InterPro" id="IPR011600">
    <property type="entry name" value="Pept_C14_caspase"/>
</dbReference>
<dbReference type="Pfam" id="PF00656">
    <property type="entry name" value="Peptidase_C14"/>
    <property type="match status" value="1"/>
</dbReference>
<evidence type="ECO:0000256" key="1">
    <source>
        <dbReference type="ARBA" id="ARBA00007381"/>
    </source>
</evidence>
<dbReference type="InterPro" id="IPR043129">
    <property type="entry name" value="ATPase_NBD"/>
</dbReference>
<dbReference type="eggNOG" id="COG4249">
    <property type="taxonomic scope" value="Bacteria"/>
</dbReference>
<evidence type="ECO:0000313" key="7">
    <source>
        <dbReference type="EMBL" id="EOD65592.1"/>
    </source>
</evidence>
<dbReference type="PATRIC" id="fig|1292037.4.peg.4891"/>
<protein>
    <submittedName>
        <fullName evidence="7">Molecular chaperone DnaK</fullName>
    </submittedName>
</protein>
<dbReference type="Pfam" id="PF00012">
    <property type="entry name" value="HSP70"/>
    <property type="match status" value="2"/>
</dbReference>
<evidence type="ECO:0000256" key="2">
    <source>
        <dbReference type="ARBA" id="ARBA00022741"/>
    </source>
</evidence>
<dbReference type="InterPro" id="IPR029030">
    <property type="entry name" value="Caspase-like_dom_sf"/>
</dbReference>
<evidence type="ECO:0000256" key="5">
    <source>
        <dbReference type="RuleBase" id="RU003322"/>
    </source>
</evidence>
<dbReference type="RefSeq" id="WP_003098190.1">
    <property type="nucleotide sequence ID" value="NZ_AOUO01000386.1"/>
</dbReference>
<dbReference type="Gene3D" id="3.90.640.10">
    <property type="entry name" value="Actin, Chain A, domain 4"/>
    <property type="match status" value="1"/>
</dbReference>
<evidence type="ECO:0000313" key="8">
    <source>
        <dbReference type="Proteomes" id="UP000014139"/>
    </source>
</evidence>
<proteinExistence type="inferred from homology"/>
<name>R1G295_9PSEU</name>
<dbReference type="EMBL" id="AOUO01000386">
    <property type="protein sequence ID" value="EOD65592.1"/>
    <property type="molecule type" value="Genomic_DNA"/>
</dbReference>
<keyword evidence="3 5" id="KW-0067">ATP-binding</keyword>
<dbReference type="OrthoDB" id="321999at2"/>
<dbReference type="GO" id="GO:0006508">
    <property type="term" value="P:proteolysis"/>
    <property type="evidence" value="ECO:0007669"/>
    <property type="project" value="InterPro"/>
</dbReference>
<feature type="domain" description="Peptidase C14 caspase" evidence="6">
    <location>
        <begin position="2"/>
        <end position="215"/>
    </location>
</feature>
<dbReference type="InterPro" id="IPR013126">
    <property type="entry name" value="Hsp_70_fam"/>
</dbReference>
<dbReference type="PANTHER" id="PTHR19375">
    <property type="entry name" value="HEAT SHOCK PROTEIN 70KDA"/>
    <property type="match status" value="1"/>
</dbReference>
<sequence length="769" mass="82955">MNRALVVGCAGYEDPDIAPLRHAQTDAARVADTLRTVCGVDDADLVLLHDNMPASHRPTRTNLLRHLTRMAADPRPDGILYFFFSGHGFQAGDNTQYLLPIDCVRAAVEDTALRFDVIVRYLGAAAAPHLVLFLDACRNVLDGGKAASASLPRVDVDALCPPGVVSFCSCRPGRVSYEVDGIRAGVFTEALCSAFSPAGRCRTIHELDAYLSTQVPALARAHGKPDQRPHSRVEPLGVQHLELVSERTRNQWRATTPIGTERRARRVAPVVPPGAVDDPLLAIDFGTSYSVVSWYRPEGDVLLLPGPDGRPLVPSVLHFLPDMDYLVGAAAVEATPYRPSSTIRHAKRDLGRSAGYSVNGRSIEPVLAVGLILRSLRRNAEEALGTPVRRCLASHPANFTLRQIDTLEQAFELADLTVTRMIGEPNAASLLTLMATPEQEQDYLVVDLGGGTFDVALVEAGEGIAEVRAVTGSNEVGGLDFDDALVAYAEDQLRTVHGWHGELTSTVRDKLRREAERAKRDLGYRDATTMLLTDLDGGSHGLVDISIELDRARFRQLTAELNDTIRSTLGAVFPRLRFGEDVSAWISRGGKVLLAGQGTKIFTVSEQIASVLPGAEVVSSYQETAVAHGLGTQAGVLTGFQRGFLLLNALRFGVGVRVSGKEGSLHLVSPDAGSNKEVMTLLDSSRTIPTRDAESFRLTGKAGTTHEMTFVEIPRSSGLVFGTIPVVATGGDIVLTADVEANGVVYLTLRDEKTDSVSRYQLNKLGQDR</sequence>
<dbReference type="GO" id="GO:0004197">
    <property type="term" value="F:cysteine-type endopeptidase activity"/>
    <property type="evidence" value="ECO:0007669"/>
    <property type="project" value="InterPro"/>
</dbReference>
<dbReference type="GO" id="GO:0140662">
    <property type="term" value="F:ATP-dependent protein folding chaperone"/>
    <property type="evidence" value="ECO:0007669"/>
    <property type="project" value="InterPro"/>
</dbReference>
<dbReference type="FunFam" id="3.30.420.40:FF:000028">
    <property type="entry name" value="heat shock 70 kDa protein-like"/>
    <property type="match status" value="1"/>
</dbReference>
<dbReference type="SUPFAM" id="SSF53067">
    <property type="entry name" value="Actin-like ATPase domain"/>
    <property type="match status" value="2"/>
</dbReference>
<evidence type="ECO:0000256" key="3">
    <source>
        <dbReference type="ARBA" id="ARBA00022840"/>
    </source>
</evidence>
<organism evidence="7 8">
    <name type="scientific">Amycolatopsis vancoresmycina DSM 44592</name>
    <dbReference type="NCBI Taxonomy" id="1292037"/>
    <lineage>
        <taxon>Bacteria</taxon>
        <taxon>Bacillati</taxon>
        <taxon>Actinomycetota</taxon>
        <taxon>Actinomycetes</taxon>
        <taxon>Pseudonocardiales</taxon>
        <taxon>Pseudonocardiaceae</taxon>
        <taxon>Amycolatopsis</taxon>
    </lineage>
</organism>
<dbReference type="AlphaFoldDB" id="R1G295"/>
<accession>R1G295</accession>
<dbReference type="PRINTS" id="PR00301">
    <property type="entry name" value="HEATSHOCK70"/>
</dbReference>
<evidence type="ECO:0000256" key="4">
    <source>
        <dbReference type="ARBA" id="ARBA00023186"/>
    </source>
</evidence>